<organism evidence="2">
    <name type="scientific">Mesocestoides corti</name>
    <name type="common">Flatworm</name>
    <dbReference type="NCBI Taxonomy" id="53468"/>
    <lineage>
        <taxon>Eukaryota</taxon>
        <taxon>Metazoa</taxon>
        <taxon>Spiralia</taxon>
        <taxon>Lophotrochozoa</taxon>
        <taxon>Platyhelminthes</taxon>
        <taxon>Cestoda</taxon>
        <taxon>Eucestoda</taxon>
        <taxon>Cyclophyllidea</taxon>
        <taxon>Mesocestoididae</taxon>
        <taxon>Mesocestoides</taxon>
    </lineage>
</organism>
<evidence type="ECO:0000313" key="2">
    <source>
        <dbReference type="WBParaSite" id="MCU_011751-RA"/>
    </source>
</evidence>
<dbReference type="WBParaSite" id="MCU_011751-RA">
    <property type="protein sequence ID" value="MCU_011751-RA"/>
    <property type="gene ID" value="MCU_011751"/>
</dbReference>
<keyword evidence="1" id="KW-1133">Transmembrane helix</keyword>
<evidence type="ECO:0000256" key="1">
    <source>
        <dbReference type="SAM" id="Phobius"/>
    </source>
</evidence>
<dbReference type="InterPro" id="IPR042127">
    <property type="entry name" value="TMEM45"/>
</dbReference>
<dbReference type="PANTHER" id="PTHR16007">
    <property type="entry name" value="EPIDIDYMAL MEMBRANE PROTEIN E9-RELATED"/>
    <property type="match status" value="1"/>
</dbReference>
<keyword evidence="1" id="KW-0812">Transmembrane</keyword>
<accession>A0A5K3FYA4</accession>
<protein>
    <submittedName>
        <fullName evidence="2">Transmembrane protein 45B</fullName>
    </submittedName>
</protein>
<dbReference type="PANTHER" id="PTHR16007:SF15">
    <property type="entry name" value="TRANSMEMBRANE PROTEIN 45B"/>
    <property type="match status" value="1"/>
</dbReference>
<proteinExistence type="predicted"/>
<name>A0A5K3FYA4_MESCO</name>
<keyword evidence="1" id="KW-0472">Membrane</keyword>
<sequence>MEEHSGHPTNHSATSQAISLEAHLSHSGLLPSHVYFGSCLFILGAWWFTGVLRTQFRRSKGVWFLQAGLVLDSSFSERWIEEDHTNLMFITIAFSWDMCGVVLFQIFFAAIMEKLCGGSKVEDHRQRLRTTEGARTIKDVNMNGVDEYKPLQTLESLESEVVLDAQ</sequence>
<feature type="transmembrane region" description="Helical" evidence="1">
    <location>
        <begin position="34"/>
        <end position="52"/>
    </location>
</feature>
<dbReference type="AlphaFoldDB" id="A0A5K3FYA4"/>
<reference evidence="2" key="1">
    <citation type="submission" date="2019-11" db="UniProtKB">
        <authorList>
            <consortium name="WormBaseParasite"/>
        </authorList>
    </citation>
    <scope>IDENTIFICATION</scope>
</reference>
<feature type="transmembrane region" description="Helical" evidence="1">
    <location>
        <begin position="87"/>
        <end position="112"/>
    </location>
</feature>